<organism evidence="1 2">
    <name type="scientific">Actinokineospora alba</name>
    <dbReference type="NCBI Taxonomy" id="504798"/>
    <lineage>
        <taxon>Bacteria</taxon>
        <taxon>Bacillati</taxon>
        <taxon>Actinomycetota</taxon>
        <taxon>Actinomycetes</taxon>
        <taxon>Pseudonocardiales</taxon>
        <taxon>Pseudonocardiaceae</taxon>
        <taxon>Actinokineospora</taxon>
    </lineage>
</organism>
<name>A0A1H0T845_9PSEU</name>
<dbReference type="EMBL" id="FNJB01000009">
    <property type="protein sequence ID" value="SDP49981.1"/>
    <property type="molecule type" value="Genomic_DNA"/>
</dbReference>
<keyword evidence="2" id="KW-1185">Reference proteome</keyword>
<dbReference type="OrthoDB" id="4377352at2"/>
<proteinExistence type="predicted"/>
<reference evidence="2" key="1">
    <citation type="submission" date="2016-10" db="EMBL/GenBank/DDBJ databases">
        <authorList>
            <person name="Varghese N."/>
            <person name="Submissions S."/>
        </authorList>
    </citation>
    <scope>NUCLEOTIDE SEQUENCE [LARGE SCALE GENOMIC DNA]</scope>
    <source>
        <strain evidence="2">IBRC-M 10655</strain>
    </source>
</reference>
<sequence length="109" mass="11941">MLNTPYTRLIGDRLHGTTPELTPAWVRLDAICVPRSGVPSVAVADGLLMSGTVPGFVHGWFRASTGEWLGVVNYEVRYADGRRESVWLTDQLVPGYALAPRDDGRDATQ</sequence>
<protein>
    <submittedName>
        <fullName evidence="1">Uncharacterized protein</fullName>
    </submittedName>
</protein>
<dbReference type="RefSeq" id="WP_091380335.1">
    <property type="nucleotide sequence ID" value="NZ_FNDV01000011.1"/>
</dbReference>
<dbReference type="Proteomes" id="UP000199651">
    <property type="component" value="Unassembled WGS sequence"/>
</dbReference>
<dbReference type="AlphaFoldDB" id="A0A1H0T845"/>
<accession>A0A1H0T845</accession>
<gene>
    <name evidence="1" type="ORF">SAMN05192558_109310</name>
</gene>
<evidence type="ECO:0000313" key="1">
    <source>
        <dbReference type="EMBL" id="SDP49981.1"/>
    </source>
</evidence>
<evidence type="ECO:0000313" key="2">
    <source>
        <dbReference type="Proteomes" id="UP000199651"/>
    </source>
</evidence>